<proteinExistence type="predicted"/>
<evidence type="ECO:0000256" key="1">
    <source>
        <dbReference type="SAM" id="MobiDB-lite"/>
    </source>
</evidence>
<dbReference type="OrthoDB" id="10359353at2759"/>
<dbReference type="Proteomes" id="UP001152798">
    <property type="component" value="Chromosome 7"/>
</dbReference>
<dbReference type="EMBL" id="OV725083">
    <property type="protein sequence ID" value="CAH1408340.1"/>
    <property type="molecule type" value="Genomic_DNA"/>
</dbReference>
<name>A0A9P0MX65_NEZVI</name>
<sequence length="284" mass="31753">MNEIFLIAETFDMIYKWKEAVILNPNLLQDPAFKKFPFSTQEKNQETAQETLSPNASVTVTCSFLNPIEDEMNDTIIQTNKRPASPDSSEMETIKVQPVLKTYSRRNSLNKLKNSNNLLNPVTETSPSIVDPSESEDRLSAMSEMRTSSSLIDNWNSNVLNDSSIMNTSSPLLSSVDRLPSPVMELNSPGDVSLSAINDSPDESYSLSDKDIESSFSSMISSFNVEPRSDTDLLSEAISNADICFNEDLPFYSGSKKIMDYDPVLINSVLDDIESVENLIIYYY</sequence>
<evidence type="ECO:0000313" key="2">
    <source>
        <dbReference type="EMBL" id="CAH1408340.1"/>
    </source>
</evidence>
<evidence type="ECO:0000313" key="3">
    <source>
        <dbReference type="Proteomes" id="UP001152798"/>
    </source>
</evidence>
<organism evidence="2 3">
    <name type="scientific">Nezara viridula</name>
    <name type="common">Southern green stink bug</name>
    <name type="synonym">Cimex viridulus</name>
    <dbReference type="NCBI Taxonomy" id="85310"/>
    <lineage>
        <taxon>Eukaryota</taxon>
        <taxon>Metazoa</taxon>
        <taxon>Ecdysozoa</taxon>
        <taxon>Arthropoda</taxon>
        <taxon>Hexapoda</taxon>
        <taxon>Insecta</taxon>
        <taxon>Pterygota</taxon>
        <taxon>Neoptera</taxon>
        <taxon>Paraneoptera</taxon>
        <taxon>Hemiptera</taxon>
        <taxon>Heteroptera</taxon>
        <taxon>Panheteroptera</taxon>
        <taxon>Pentatomomorpha</taxon>
        <taxon>Pentatomoidea</taxon>
        <taxon>Pentatomidae</taxon>
        <taxon>Pentatominae</taxon>
        <taxon>Nezara</taxon>
    </lineage>
</organism>
<protein>
    <submittedName>
        <fullName evidence="2">Uncharacterized protein</fullName>
    </submittedName>
</protein>
<accession>A0A9P0MX65</accession>
<keyword evidence="3" id="KW-1185">Reference proteome</keyword>
<gene>
    <name evidence="2" type="ORF">NEZAVI_LOCUS15891</name>
</gene>
<feature type="region of interest" description="Disordered" evidence="1">
    <location>
        <begin position="112"/>
        <end position="135"/>
    </location>
</feature>
<dbReference type="AlphaFoldDB" id="A0A9P0MX65"/>
<reference evidence="2" key="1">
    <citation type="submission" date="2022-01" db="EMBL/GenBank/DDBJ databases">
        <authorList>
            <person name="King R."/>
        </authorList>
    </citation>
    <scope>NUCLEOTIDE SEQUENCE</scope>
</reference>